<evidence type="ECO:0000256" key="1">
    <source>
        <dbReference type="ARBA" id="ARBA00009986"/>
    </source>
</evidence>
<proteinExistence type="inferred from homology"/>
<dbReference type="InterPro" id="IPR016160">
    <property type="entry name" value="Ald_DH_CS_CYS"/>
</dbReference>
<gene>
    <name evidence="11" type="ORF">RV00_GL000690</name>
</gene>
<evidence type="ECO:0000259" key="10">
    <source>
        <dbReference type="Pfam" id="PF00171"/>
    </source>
</evidence>
<evidence type="ECO:0000256" key="2">
    <source>
        <dbReference type="ARBA" id="ARBA00023002"/>
    </source>
</evidence>
<dbReference type="Gene3D" id="3.40.605.10">
    <property type="entry name" value="Aldehyde Dehydrogenase, Chain A, domain 1"/>
    <property type="match status" value="1"/>
</dbReference>
<evidence type="ECO:0000256" key="8">
    <source>
        <dbReference type="PROSITE-ProRule" id="PRU10007"/>
    </source>
</evidence>
<dbReference type="PANTHER" id="PTHR42986">
    <property type="entry name" value="BENZALDEHYDE DEHYDROGENASE YFMT"/>
    <property type="match status" value="1"/>
</dbReference>
<comment type="function">
    <text evidence="5">Part of the sulfo-TAL (or sulfo-SFT) pathway, a D-sulfoquinovose degradation pathway that produces sulfolactate (SL). Catalyzes the oxidation of 3-sulfolactaldehyde (SLA) to sulfolactate (SL).</text>
</comment>
<dbReference type="STRING" id="319970.RV00_GL000690"/>
<comment type="catalytic activity">
    <reaction evidence="4">
        <text>(2S)-3-sulfolactaldehyde + NAD(+) + H2O = (2S)-3-sulfolactate + NADH + 2 H(+)</text>
        <dbReference type="Rhea" id="RHEA:47932"/>
        <dbReference type="ChEBI" id="CHEBI:15377"/>
        <dbReference type="ChEBI" id="CHEBI:15378"/>
        <dbReference type="ChEBI" id="CHEBI:57540"/>
        <dbReference type="ChEBI" id="CHEBI:57945"/>
        <dbReference type="ChEBI" id="CHEBI:61289"/>
        <dbReference type="ChEBI" id="CHEBI:90109"/>
        <dbReference type="EC" id="1.2.1.97"/>
    </reaction>
    <physiologicalReaction direction="left-to-right" evidence="4">
        <dbReference type="Rhea" id="RHEA:47933"/>
    </physiologicalReaction>
</comment>
<dbReference type="GO" id="GO:0016620">
    <property type="term" value="F:oxidoreductase activity, acting on the aldehyde or oxo group of donors, NAD or NADP as acceptor"/>
    <property type="evidence" value="ECO:0007669"/>
    <property type="project" value="InterPro"/>
</dbReference>
<dbReference type="FunFam" id="3.40.309.10:FF:000009">
    <property type="entry name" value="Aldehyde dehydrogenase A"/>
    <property type="match status" value="1"/>
</dbReference>
<dbReference type="Pfam" id="PF00171">
    <property type="entry name" value="Aldedh"/>
    <property type="match status" value="1"/>
</dbReference>
<dbReference type="EMBL" id="JXKM01000012">
    <property type="protein sequence ID" value="OJG34808.1"/>
    <property type="molecule type" value="Genomic_DNA"/>
</dbReference>
<keyword evidence="3" id="KW-0520">NAD</keyword>
<feature type="active site" evidence="8">
    <location>
        <position position="257"/>
    </location>
</feature>
<evidence type="ECO:0000313" key="12">
    <source>
        <dbReference type="Proteomes" id="UP000183700"/>
    </source>
</evidence>
<comment type="caution">
    <text evidence="11">The sequence shown here is derived from an EMBL/GenBank/DDBJ whole genome shotgun (WGS) entry which is preliminary data.</text>
</comment>
<keyword evidence="2 9" id="KW-0560">Oxidoreductase</keyword>
<sequence>MENMEKRFENQFIGGVWQRGNDSEHVNEDQNPYTQETILKIQGASSEDVDAAYQAAQKAQKEWMAKTPQERSTVMEKAAALIEEQQAEIIEWLIKEGGATKIKSGLEVSLAKGITEEAASFPMRLEGQLLPTNTPGEESFVTHRPVGVIGIISPWNFPFHLTMRSLAPALAAGNGVVIKPASDSPVTGGLLPARIFEEAGVPKGLVNVTVGSGSEIGDYFVGHPIPGFISFTGSTPVGKNIVSQAMSGERIKQVALELGGNSPFIVLEDADLEEAAHALVVSKFMHSGQICMAANRAIVVDAVFDEFVQKVVARVKALVTGNPAEESTIVGPIINQKQTDQIQKIIQTAQQAGAKFLVEGKINEQLVEPFVLVSEDAALEIFHEEIFGPVLPILKVKDTEAAIKAANDTEYGLSSALFTKDLDKGRTVANRIEAGMCHINGLTVDDQPNAPFGGEKNSGIGRFNGQWVLEEFTRVQWVTTKSGKGQYPF</sequence>
<evidence type="ECO:0000256" key="5">
    <source>
        <dbReference type="ARBA" id="ARBA00054572"/>
    </source>
</evidence>
<dbReference type="InterPro" id="IPR016162">
    <property type="entry name" value="Ald_DH_N"/>
</dbReference>
<evidence type="ECO:0000256" key="7">
    <source>
        <dbReference type="ARBA" id="ARBA00067277"/>
    </source>
</evidence>
<dbReference type="PROSITE" id="PS00687">
    <property type="entry name" value="ALDEHYDE_DEHYDR_GLU"/>
    <property type="match status" value="1"/>
</dbReference>
<dbReference type="InterPro" id="IPR015590">
    <property type="entry name" value="Aldehyde_DH_dom"/>
</dbReference>
<dbReference type="PROSITE" id="PS00070">
    <property type="entry name" value="ALDEHYDE_DEHYDR_CYS"/>
    <property type="match status" value="1"/>
</dbReference>
<protein>
    <recommendedName>
        <fullName evidence="7">3-sulfolactaldehyde dehydrogenase</fullName>
        <ecNumber evidence="6">1.2.1.97</ecNumber>
    </recommendedName>
</protein>
<evidence type="ECO:0000256" key="3">
    <source>
        <dbReference type="ARBA" id="ARBA00023027"/>
    </source>
</evidence>
<dbReference type="InterPro" id="IPR016163">
    <property type="entry name" value="Ald_DH_C"/>
</dbReference>
<keyword evidence="12" id="KW-1185">Reference proteome</keyword>
<dbReference type="AlphaFoldDB" id="A0A1L8SS43"/>
<reference evidence="11 12" key="1">
    <citation type="submission" date="2014-12" db="EMBL/GenBank/DDBJ databases">
        <title>Draft genome sequences of 29 type strains of Enterococci.</title>
        <authorList>
            <person name="Zhong Z."/>
            <person name="Sun Z."/>
            <person name="Liu W."/>
            <person name="Zhang W."/>
            <person name="Zhang H."/>
        </authorList>
    </citation>
    <scope>NUCLEOTIDE SEQUENCE [LARGE SCALE GENOMIC DNA]</scope>
    <source>
        <strain evidence="11 12">DSM 22802</strain>
    </source>
</reference>
<dbReference type="FunFam" id="3.40.605.10:FF:000007">
    <property type="entry name" value="NAD/NADP-dependent betaine aldehyde dehydrogenase"/>
    <property type="match status" value="1"/>
</dbReference>
<dbReference type="PANTHER" id="PTHR42986:SF1">
    <property type="entry name" value="BENZALDEHYDE DEHYDROGENASE YFMT"/>
    <property type="match status" value="1"/>
</dbReference>
<evidence type="ECO:0000313" key="11">
    <source>
        <dbReference type="EMBL" id="OJG34808.1"/>
    </source>
</evidence>
<dbReference type="InterPro" id="IPR016161">
    <property type="entry name" value="Ald_DH/histidinol_DH"/>
</dbReference>
<evidence type="ECO:0000256" key="4">
    <source>
        <dbReference type="ARBA" id="ARBA00050326"/>
    </source>
</evidence>
<dbReference type="SUPFAM" id="SSF53720">
    <property type="entry name" value="ALDH-like"/>
    <property type="match status" value="1"/>
</dbReference>
<organism evidence="11 12">
    <name type="scientific">Enterococcus devriesei</name>
    <dbReference type="NCBI Taxonomy" id="319970"/>
    <lineage>
        <taxon>Bacteria</taxon>
        <taxon>Bacillati</taxon>
        <taxon>Bacillota</taxon>
        <taxon>Bacilli</taxon>
        <taxon>Lactobacillales</taxon>
        <taxon>Enterococcaceae</taxon>
        <taxon>Enterococcus</taxon>
    </lineage>
</organism>
<dbReference type="Gene3D" id="3.40.309.10">
    <property type="entry name" value="Aldehyde Dehydrogenase, Chain A, domain 2"/>
    <property type="match status" value="1"/>
</dbReference>
<name>A0A1L8SS43_9ENTE</name>
<evidence type="ECO:0000256" key="9">
    <source>
        <dbReference type="RuleBase" id="RU003345"/>
    </source>
</evidence>
<dbReference type="Proteomes" id="UP000183700">
    <property type="component" value="Unassembled WGS sequence"/>
</dbReference>
<dbReference type="InterPro" id="IPR029510">
    <property type="entry name" value="Ald_DH_CS_GLU"/>
</dbReference>
<evidence type="ECO:0000256" key="6">
    <source>
        <dbReference type="ARBA" id="ARBA00066984"/>
    </source>
</evidence>
<dbReference type="EC" id="1.2.1.97" evidence="6"/>
<comment type="similarity">
    <text evidence="1 9">Belongs to the aldehyde dehydrogenase family.</text>
</comment>
<feature type="domain" description="Aldehyde dehydrogenase" evidence="10">
    <location>
        <begin position="20"/>
        <end position="478"/>
    </location>
</feature>
<accession>A0A1L8SS43</accession>